<dbReference type="KEGG" id="dez:DKM44_12965"/>
<keyword evidence="2" id="KW-1185">Reference proteome</keyword>
<evidence type="ECO:0000313" key="1">
    <source>
        <dbReference type="EMBL" id="AWN24032.1"/>
    </source>
</evidence>
<sequence length="68" mass="7130">MSVLLSLLYVGAVAYGFFWALGSMCRTCAKHLARLGEPRCLGCGGPCAASESLCAGCKTVQAWTEVTL</sequence>
<evidence type="ECO:0000313" key="2">
    <source>
        <dbReference type="Proteomes" id="UP000245368"/>
    </source>
</evidence>
<gene>
    <name evidence="1" type="ORF">DKM44_12965</name>
</gene>
<accession>A0A2Z3JG68</accession>
<dbReference type="AlphaFoldDB" id="A0A2Z3JG68"/>
<dbReference type="EMBL" id="CP029494">
    <property type="protein sequence ID" value="AWN24032.1"/>
    <property type="molecule type" value="Genomic_DNA"/>
</dbReference>
<evidence type="ECO:0008006" key="3">
    <source>
        <dbReference type="Google" id="ProtNLM"/>
    </source>
</evidence>
<protein>
    <recommendedName>
        <fullName evidence="3">Double zinc ribbon domain-containing protein</fullName>
    </recommendedName>
</protein>
<reference evidence="1 2" key="1">
    <citation type="submission" date="2018-05" db="EMBL/GenBank/DDBJ databases">
        <title>Complete Genome Sequence of Deinococcus sp. strain 17bor-2.</title>
        <authorList>
            <person name="Srinivasan S."/>
        </authorList>
    </citation>
    <scope>NUCLEOTIDE SEQUENCE [LARGE SCALE GENOMIC DNA]</scope>
    <source>
        <strain evidence="1 2">17bor-2</strain>
    </source>
</reference>
<organism evidence="1 2">
    <name type="scientific">Deinococcus irradiatisoli</name>
    <dbReference type="NCBI Taxonomy" id="2202254"/>
    <lineage>
        <taxon>Bacteria</taxon>
        <taxon>Thermotogati</taxon>
        <taxon>Deinococcota</taxon>
        <taxon>Deinococci</taxon>
        <taxon>Deinococcales</taxon>
        <taxon>Deinococcaceae</taxon>
        <taxon>Deinococcus</taxon>
    </lineage>
</organism>
<proteinExistence type="predicted"/>
<dbReference type="RefSeq" id="WP_109827760.1">
    <property type="nucleotide sequence ID" value="NZ_CP029494.1"/>
</dbReference>
<dbReference type="Proteomes" id="UP000245368">
    <property type="component" value="Chromosome"/>
</dbReference>
<name>A0A2Z3JG68_9DEIO</name>